<comment type="similarity">
    <text evidence="1">Belongs to the leucine-binding protein family.</text>
</comment>
<proteinExistence type="inferred from homology"/>
<organism evidence="4 5">
    <name type="scientific">Streptomyces thinghirensis</name>
    <dbReference type="NCBI Taxonomy" id="551547"/>
    <lineage>
        <taxon>Bacteria</taxon>
        <taxon>Bacillati</taxon>
        <taxon>Actinomycetota</taxon>
        <taxon>Actinomycetes</taxon>
        <taxon>Kitasatosporales</taxon>
        <taxon>Streptomycetaceae</taxon>
        <taxon>Streptomyces</taxon>
    </lineage>
</organism>
<evidence type="ECO:0000256" key="1">
    <source>
        <dbReference type="ARBA" id="ARBA00010062"/>
    </source>
</evidence>
<comment type="caution">
    <text evidence="4">The sequence shown here is derived from an EMBL/GenBank/DDBJ whole genome shotgun (WGS) entry which is preliminary data.</text>
</comment>
<feature type="domain" description="Leucine-binding protein" evidence="3">
    <location>
        <begin position="8"/>
        <end position="353"/>
    </location>
</feature>
<dbReference type="RefSeq" id="WP_345629126.1">
    <property type="nucleotide sequence ID" value="NZ_BAABJR010000005.1"/>
</dbReference>
<evidence type="ECO:0000259" key="3">
    <source>
        <dbReference type="Pfam" id="PF13458"/>
    </source>
</evidence>
<accession>A0ABP9SZE2</accession>
<protein>
    <submittedName>
        <fullName evidence="4">ABC transporter substrate-binding protein</fullName>
    </submittedName>
</protein>
<gene>
    <name evidence="4" type="ORF">GCM10023323_22360</name>
</gene>
<evidence type="ECO:0000256" key="2">
    <source>
        <dbReference type="ARBA" id="ARBA00022729"/>
    </source>
</evidence>
<keyword evidence="2" id="KW-0732">Signal</keyword>
<evidence type="ECO:0000313" key="5">
    <source>
        <dbReference type="Proteomes" id="UP001499878"/>
    </source>
</evidence>
<dbReference type="InterPro" id="IPR051010">
    <property type="entry name" value="BCAA_transport"/>
</dbReference>
<dbReference type="Proteomes" id="UP001499878">
    <property type="component" value="Unassembled WGS sequence"/>
</dbReference>
<dbReference type="Pfam" id="PF13458">
    <property type="entry name" value="Peripla_BP_6"/>
    <property type="match status" value="1"/>
</dbReference>
<evidence type="ECO:0000313" key="4">
    <source>
        <dbReference type="EMBL" id="GAA5207322.1"/>
    </source>
</evidence>
<keyword evidence="5" id="KW-1185">Reference proteome</keyword>
<dbReference type="PANTHER" id="PTHR30483">
    <property type="entry name" value="LEUCINE-SPECIFIC-BINDING PROTEIN"/>
    <property type="match status" value="1"/>
</dbReference>
<dbReference type="InterPro" id="IPR028082">
    <property type="entry name" value="Peripla_BP_I"/>
</dbReference>
<dbReference type="CDD" id="cd06337">
    <property type="entry name" value="PBP1_ABC_ligand_binding-like"/>
    <property type="match status" value="1"/>
</dbReference>
<dbReference type="PANTHER" id="PTHR30483:SF6">
    <property type="entry name" value="PERIPLASMIC BINDING PROTEIN OF ABC TRANSPORTER FOR NATURAL AMINO ACIDS"/>
    <property type="match status" value="1"/>
</dbReference>
<sequence length="399" mass="43167">MNTASTRLTIGVVAPLTGRLALLGKPLTYVLKALASQLTHVRNGNRRYDVTVTVRDSRSDPAAARQAVHDLVTTDQARIVLTMAGTQVLPAVADACEALRVPCLSTTFPWQAYVHARGAAPGHALRWTYHFAWGLDDIATVFARMWEQVDGPHTVGCLWNDDFQGTLLRHHEYGFMPVTSARGHTLADLGPYREPATDFQTQVGRMREHGVDIVTSAATAADLALFHHQARQAGLRPRLITCSRWLTYPHAHTTTAPGIHAELADARVATLVYWSPNHPYRSSLDGTTCAELAHAYQRDTGESWLQPLGLAHALVETAHHALSTADDPTDHAAIAHTLAGTTLSTIAGALDWKRGPTPNIALLRLAGGRWHPGPKGPSLAIVTNHDAPDVPVTGELQPA</sequence>
<name>A0ABP9SZE2_9ACTN</name>
<dbReference type="InterPro" id="IPR028081">
    <property type="entry name" value="Leu-bd"/>
</dbReference>
<dbReference type="SUPFAM" id="SSF53822">
    <property type="entry name" value="Periplasmic binding protein-like I"/>
    <property type="match status" value="1"/>
</dbReference>
<dbReference type="EMBL" id="BAABJR010000005">
    <property type="protein sequence ID" value="GAA5207322.1"/>
    <property type="molecule type" value="Genomic_DNA"/>
</dbReference>
<reference evidence="5" key="1">
    <citation type="journal article" date="2019" name="Int. J. Syst. Evol. Microbiol.">
        <title>The Global Catalogue of Microorganisms (GCM) 10K type strain sequencing project: providing services to taxonomists for standard genome sequencing and annotation.</title>
        <authorList>
            <consortium name="The Broad Institute Genomics Platform"/>
            <consortium name="The Broad Institute Genome Sequencing Center for Infectious Disease"/>
            <person name="Wu L."/>
            <person name="Ma J."/>
        </authorList>
    </citation>
    <scope>NUCLEOTIDE SEQUENCE [LARGE SCALE GENOMIC DNA]</scope>
    <source>
        <strain evidence="5">JCM 18306</strain>
    </source>
</reference>
<dbReference type="Gene3D" id="3.40.50.2300">
    <property type="match status" value="2"/>
</dbReference>